<dbReference type="RefSeq" id="WP_042391424.1">
    <property type="nucleotide sequence ID" value="NZ_BBMZ01000010.1"/>
</dbReference>
<dbReference type="EMBL" id="BBMZ01000010">
    <property type="protein sequence ID" value="GAL58397.1"/>
    <property type="molecule type" value="Genomic_DNA"/>
</dbReference>
<keyword evidence="4" id="KW-0143">Chaperone</keyword>
<evidence type="ECO:0000256" key="5">
    <source>
        <dbReference type="ARBA" id="ARBA00093797"/>
    </source>
</evidence>
<evidence type="ECO:0000256" key="1">
    <source>
        <dbReference type="ARBA" id="ARBA00004514"/>
    </source>
</evidence>
<dbReference type="GO" id="GO:0044781">
    <property type="term" value="P:bacterial-type flagellum organization"/>
    <property type="evidence" value="ECO:0007669"/>
    <property type="project" value="UniProtKB-KW"/>
</dbReference>
<evidence type="ECO:0000313" key="7">
    <source>
        <dbReference type="Proteomes" id="UP000029462"/>
    </source>
</evidence>
<dbReference type="OrthoDB" id="6494117at2"/>
<evidence type="ECO:0000256" key="4">
    <source>
        <dbReference type="ARBA" id="ARBA00023186"/>
    </source>
</evidence>
<keyword evidence="6" id="KW-0969">Cilium</keyword>
<dbReference type="eggNOG" id="ENOG5032ZV7">
    <property type="taxonomic scope" value="Bacteria"/>
</dbReference>
<reference evidence="6 7" key="1">
    <citation type="submission" date="2014-09" db="EMBL/GenBank/DDBJ databases">
        <title>Whole genome shotgun sequence of Escherichia vulneris NBRC 102420.</title>
        <authorList>
            <person name="Yoshida Y."/>
            <person name="Hosoyama A."/>
            <person name="Tsuchikane K."/>
            <person name="Ohji S."/>
            <person name="Ichikawa N."/>
            <person name="Kimura A."/>
            <person name="Yamazoe A."/>
            <person name="Ezaki T."/>
            <person name="Fujita N."/>
        </authorList>
    </citation>
    <scope>NUCLEOTIDE SEQUENCE [LARGE SCALE GENOMIC DNA]</scope>
    <source>
        <strain evidence="6 7">NBRC 102420</strain>
    </source>
</reference>
<protein>
    <recommendedName>
        <fullName evidence="5">Flagellar protein FliT</fullName>
    </recommendedName>
</protein>
<proteinExistence type="predicted"/>
<name>A0A090VT97_PSEVU</name>
<dbReference type="Pfam" id="PF05400">
    <property type="entry name" value="FliT"/>
    <property type="match status" value="1"/>
</dbReference>
<organism evidence="6 7">
    <name type="scientific">Pseudescherichia vulneris NBRC 102420</name>
    <dbReference type="NCBI Taxonomy" id="1115515"/>
    <lineage>
        <taxon>Bacteria</taxon>
        <taxon>Pseudomonadati</taxon>
        <taxon>Pseudomonadota</taxon>
        <taxon>Gammaproteobacteria</taxon>
        <taxon>Enterobacterales</taxon>
        <taxon>Enterobacteriaceae</taxon>
        <taxon>Pseudescherichia</taxon>
    </lineage>
</organism>
<dbReference type="Gene3D" id="1.20.58.380">
    <property type="entry name" value="Flagellar protein flit"/>
    <property type="match status" value="1"/>
</dbReference>
<keyword evidence="3" id="KW-1005">Bacterial flagellum biogenesis</keyword>
<gene>
    <name evidence="6" type="primary">fliT</name>
    <name evidence="6" type="ORF">EV102420_10_01780</name>
</gene>
<accession>A0A090VT97</accession>
<evidence type="ECO:0000256" key="2">
    <source>
        <dbReference type="ARBA" id="ARBA00022490"/>
    </source>
</evidence>
<evidence type="ECO:0000256" key="3">
    <source>
        <dbReference type="ARBA" id="ARBA00022795"/>
    </source>
</evidence>
<dbReference type="Proteomes" id="UP000029462">
    <property type="component" value="Unassembled WGS sequence"/>
</dbReference>
<dbReference type="NCBIfam" id="NF007836">
    <property type="entry name" value="PRK10548.1"/>
    <property type="match status" value="1"/>
</dbReference>
<keyword evidence="6" id="KW-0282">Flagellum</keyword>
<dbReference type="InterPro" id="IPR008622">
    <property type="entry name" value="FliT"/>
</dbReference>
<keyword evidence="7" id="KW-1185">Reference proteome</keyword>
<dbReference type="AlphaFoldDB" id="A0A090VT97"/>
<keyword evidence="6" id="KW-0966">Cell projection</keyword>
<keyword evidence="2" id="KW-0963">Cytoplasm</keyword>
<evidence type="ECO:0000313" key="6">
    <source>
        <dbReference type="EMBL" id="GAL58397.1"/>
    </source>
</evidence>
<comment type="caution">
    <text evidence="6">The sequence shown here is derived from an EMBL/GenBank/DDBJ whole genome shotgun (WGS) entry which is preliminary data.</text>
</comment>
<sequence length="119" mass="13649">MDADFGLLQHYQQLLLTSNMMLSLAKEGRWDELIQHEVSYITAVEKLTQLQDTADTAPAIQGRLRPLLKQILENKVELKTLLHQRMEELRTLVGQTSRQQNLNSTYGRLSGNILFPSEL</sequence>
<comment type="subcellular location">
    <subcellularLocation>
        <location evidence="1">Cytoplasm</location>
        <location evidence="1">Cytosol</location>
    </subcellularLocation>
</comment>
<dbReference type="STRING" id="1115515.EV102420_10_01780"/>